<gene>
    <name evidence="1" type="ORF">EDD32_0394</name>
</gene>
<keyword evidence="2" id="KW-1185">Reference proteome</keyword>
<comment type="caution">
    <text evidence="1">The sequence shown here is derived from an EMBL/GenBank/DDBJ whole genome shotgun (WGS) entry which is preliminary data.</text>
</comment>
<dbReference type="Proteomes" id="UP000280726">
    <property type="component" value="Unassembled WGS sequence"/>
</dbReference>
<protein>
    <submittedName>
        <fullName evidence="1">Fe-S cluster assembly iron-binding protein IscA</fullName>
    </submittedName>
</protein>
<dbReference type="OrthoDB" id="4868950at2"/>
<reference evidence="1 2" key="1">
    <citation type="submission" date="2018-11" db="EMBL/GenBank/DDBJ databases">
        <title>Sequencing the genomes of 1000 actinobacteria strains.</title>
        <authorList>
            <person name="Klenk H.-P."/>
        </authorList>
    </citation>
    <scope>NUCLEOTIDE SEQUENCE [LARGE SCALE GENOMIC DNA]</scope>
    <source>
        <strain evidence="1 2">DSM 14418</strain>
    </source>
</reference>
<proteinExistence type="predicted"/>
<accession>A0A3N4Z4G3</accession>
<dbReference type="Gene3D" id="2.60.300.12">
    <property type="entry name" value="HesB-like domain"/>
    <property type="match status" value="1"/>
</dbReference>
<dbReference type="AlphaFoldDB" id="A0A3N4Z4G3"/>
<name>A0A3N4Z4G3_9MICO</name>
<sequence length="92" mass="9469">MLTLTDTAQAAVRDLTAQAGLPAEGGMRIATTENDDQLELTLVPAPQPADAVIEDDGARVFVAEDTAPLLSGHALDAGATEQGVGFALRPQE</sequence>
<dbReference type="RefSeq" id="WP_123914155.1">
    <property type="nucleotide sequence ID" value="NZ_RKRA01000001.1"/>
</dbReference>
<dbReference type="EMBL" id="RKRA01000001">
    <property type="protein sequence ID" value="RPF25980.1"/>
    <property type="molecule type" value="Genomic_DNA"/>
</dbReference>
<organism evidence="1 2">
    <name type="scientific">Georgenia muralis</name>
    <dbReference type="NCBI Taxonomy" id="154117"/>
    <lineage>
        <taxon>Bacteria</taxon>
        <taxon>Bacillati</taxon>
        <taxon>Actinomycetota</taxon>
        <taxon>Actinomycetes</taxon>
        <taxon>Micrococcales</taxon>
        <taxon>Bogoriellaceae</taxon>
        <taxon>Georgenia</taxon>
    </lineage>
</organism>
<evidence type="ECO:0000313" key="2">
    <source>
        <dbReference type="Proteomes" id="UP000280726"/>
    </source>
</evidence>
<dbReference type="SUPFAM" id="SSF89360">
    <property type="entry name" value="HesB-like domain"/>
    <property type="match status" value="1"/>
</dbReference>
<dbReference type="InterPro" id="IPR035903">
    <property type="entry name" value="HesB-like_dom_sf"/>
</dbReference>
<evidence type="ECO:0000313" key="1">
    <source>
        <dbReference type="EMBL" id="RPF25980.1"/>
    </source>
</evidence>